<dbReference type="SMART" id="SM00642">
    <property type="entry name" value="Aamy"/>
    <property type="match status" value="1"/>
</dbReference>
<dbReference type="EMBL" id="FQZB01000029">
    <property type="protein sequence ID" value="SHK80385.1"/>
    <property type="molecule type" value="Genomic_DNA"/>
</dbReference>
<evidence type="ECO:0000256" key="1">
    <source>
        <dbReference type="ARBA" id="ARBA00022801"/>
    </source>
</evidence>
<evidence type="ECO:0000259" key="3">
    <source>
        <dbReference type="SMART" id="SM00642"/>
    </source>
</evidence>
<dbReference type="PANTHER" id="PTHR10357">
    <property type="entry name" value="ALPHA-AMYLASE FAMILY MEMBER"/>
    <property type="match status" value="1"/>
</dbReference>
<keyword evidence="1" id="KW-0378">Hydrolase</keyword>
<evidence type="ECO:0000313" key="5">
    <source>
        <dbReference type="Proteomes" id="UP000184310"/>
    </source>
</evidence>
<dbReference type="PANTHER" id="PTHR10357:SF210">
    <property type="entry name" value="MALTODEXTRIN GLUCOSIDASE"/>
    <property type="match status" value="1"/>
</dbReference>
<dbReference type="Gene3D" id="2.60.40.10">
    <property type="entry name" value="Immunoglobulins"/>
    <property type="match status" value="1"/>
</dbReference>
<organism evidence="4 5">
    <name type="scientific">Clostridium cavendishii DSM 21758</name>
    <dbReference type="NCBI Taxonomy" id="1121302"/>
    <lineage>
        <taxon>Bacteria</taxon>
        <taxon>Bacillati</taxon>
        <taxon>Bacillota</taxon>
        <taxon>Clostridia</taxon>
        <taxon>Eubacteriales</taxon>
        <taxon>Clostridiaceae</taxon>
        <taxon>Clostridium</taxon>
    </lineage>
</organism>
<dbReference type="CDD" id="cd11338">
    <property type="entry name" value="AmyAc_CMD"/>
    <property type="match status" value="1"/>
</dbReference>
<dbReference type="GO" id="GO:0005975">
    <property type="term" value="P:carbohydrate metabolic process"/>
    <property type="evidence" value="ECO:0007669"/>
    <property type="project" value="InterPro"/>
</dbReference>
<feature type="domain" description="Glycosyl hydrolase family 13 catalytic" evidence="3">
    <location>
        <begin position="140"/>
        <end position="524"/>
    </location>
</feature>
<dbReference type="OrthoDB" id="9805159at2"/>
<dbReference type="SUPFAM" id="SSF51445">
    <property type="entry name" value="(Trans)glycosidases"/>
    <property type="match status" value="1"/>
</dbReference>
<proteinExistence type="predicted"/>
<dbReference type="Pfam" id="PF00128">
    <property type="entry name" value="Alpha-amylase"/>
    <property type="match status" value="1"/>
</dbReference>
<dbReference type="InterPro" id="IPR013780">
    <property type="entry name" value="Glyco_hydro_b"/>
</dbReference>
<sequence>MVNFYIQHNSQETYFRNPFGAVRIGTEVEISIEVEGECEALLEIVRFNGSTETINMFIDKRIEGSNIIVYKGLIDTSKEVGLINYYFKIVKDNQVFYYGNNKNHLGGIGEIYVENVPMYQLTVYEDNKIPSWYKDGIIYQIFVDRFFNGNEDGRVNNPKENSFIYGSWYDEPLYIKDEEGKVIRWDFFGGNLLGVKKKLQYIKSLGVSIIYFNPIFESSSCHKYDTGDYKKIDSMYGDEQIFKGLCKEANKLGIKIILDGVFSHTGADSKYFNKYLKYKSLGAYNSKESPYYSWYRFSEYPDKYDSWWGFENQPNVDELNQSYMKYVITDYDSVINKWMRLGVSGWRLDVADELPDEFIECFKKKMRNIKPESVLIGEVWEDASNKISYGNKRKYLFGDELDSPTNYPLRDILISFFNKELTSYDFRKKLMSLYENYPKEVFYSTMNVLGTHDTKRIFTALNENLKLLQLAIIFQMTFPGVPLIYYGDEAGLTGGSDPMNRKTYPWGKEKLEILTWYRRLTSIRNTHEIFTKGDFKIYNTDPEVICFIRNYKDKIALIALNRCRDRSILIEIGNISGRYKDILSKDAIYYSANGTLKIELKSYEGRVLLNM</sequence>
<dbReference type="InterPro" id="IPR045857">
    <property type="entry name" value="O16G_dom_2"/>
</dbReference>
<keyword evidence="5" id="KW-1185">Reference proteome</keyword>
<reference evidence="4 5" key="1">
    <citation type="submission" date="2016-11" db="EMBL/GenBank/DDBJ databases">
        <authorList>
            <person name="Jaros S."/>
            <person name="Januszkiewicz K."/>
            <person name="Wedrychowicz H."/>
        </authorList>
    </citation>
    <scope>NUCLEOTIDE SEQUENCE [LARGE SCALE GENOMIC DNA]</scope>
    <source>
        <strain evidence="4 5">DSM 21758</strain>
    </source>
</reference>
<dbReference type="Gene3D" id="3.90.400.10">
    <property type="entry name" value="Oligo-1,6-glucosidase, Domain 2"/>
    <property type="match status" value="1"/>
</dbReference>
<protein>
    <submittedName>
        <fullName evidence="4">Pullulanase</fullName>
    </submittedName>
</protein>
<dbReference type="SUPFAM" id="SSF51011">
    <property type="entry name" value="Glycosyl hydrolase domain"/>
    <property type="match status" value="1"/>
</dbReference>
<dbReference type="InterPro" id="IPR017853">
    <property type="entry name" value="GH"/>
</dbReference>
<dbReference type="STRING" id="1121302.SAMN02745163_04489"/>
<gene>
    <name evidence="4" type="ORF">SAMN02745163_04489</name>
</gene>
<dbReference type="AlphaFoldDB" id="A0A1M6VGA3"/>
<dbReference type="Gene3D" id="3.20.20.80">
    <property type="entry name" value="Glycosidases"/>
    <property type="match status" value="1"/>
</dbReference>
<dbReference type="Proteomes" id="UP000184310">
    <property type="component" value="Unassembled WGS sequence"/>
</dbReference>
<dbReference type="InterPro" id="IPR013783">
    <property type="entry name" value="Ig-like_fold"/>
</dbReference>
<evidence type="ECO:0000256" key="2">
    <source>
        <dbReference type="ARBA" id="ARBA00023295"/>
    </source>
</evidence>
<dbReference type="InterPro" id="IPR006047">
    <property type="entry name" value="GH13_cat_dom"/>
</dbReference>
<keyword evidence="2" id="KW-0326">Glycosidase</keyword>
<accession>A0A1M6VGA3</accession>
<dbReference type="Gene3D" id="2.60.40.1180">
    <property type="entry name" value="Golgi alpha-mannosidase II"/>
    <property type="match status" value="1"/>
</dbReference>
<dbReference type="RefSeq" id="WP_072993780.1">
    <property type="nucleotide sequence ID" value="NZ_FQZB01000029.1"/>
</dbReference>
<evidence type="ECO:0000313" key="4">
    <source>
        <dbReference type="EMBL" id="SHK80385.1"/>
    </source>
</evidence>
<name>A0A1M6VGA3_9CLOT</name>
<dbReference type="GO" id="GO:0016798">
    <property type="term" value="F:hydrolase activity, acting on glycosyl bonds"/>
    <property type="evidence" value="ECO:0007669"/>
    <property type="project" value="UniProtKB-KW"/>
</dbReference>